<organism evidence="3 4">
    <name type="scientific">Burkholderia lata (strain ATCC 17760 / DSM 23089 / LMG 22485 / NCIMB 9086 / R18194 / 383)</name>
    <dbReference type="NCBI Taxonomy" id="482957"/>
    <lineage>
        <taxon>Bacteria</taxon>
        <taxon>Pseudomonadati</taxon>
        <taxon>Pseudomonadota</taxon>
        <taxon>Betaproteobacteria</taxon>
        <taxon>Burkholderiales</taxon>
        <taxon>Burkholderiaceae</taxon>
        <taxon>Burkholderia</taxon>
        <taxon>Burkholderia cepacia complex</taxon>
    </lineage>
</organism>
<dbReference type="EMBL" id="CABVPY010000005">
    <property type="protein sequence ID" value="VWB25393.1"/>
    <property type="molecule type" value="Genomic_DNA"/>
</dbReference>
<dbReference type="AlphaFoldDB" id="A0A6P2I454"/>
<reference evidence="3 4" key="1">
    <citation type="submission" date="2019-09" db="EMBL/GenBank/DDBJ databases">
        <authorList>
            <person name="Depoorter E."/>
        </authorList>
    </citation>
    <scope>NUCLEOTIDE SEQUENCE [LARGE SCALE GENOMIC DNA]</scope>
    <source>
        <strain evidence="3">LMG 6863</strain>
    </source>
</reference>
<proteinExistence type="predicted"/>
<accession>A0A6P2I454</accession>
<dbReference type="Proteomes" id="UP000494170">
    <property type="component" value="Unassembled WGS sequence"/>
</dbReference>
<sequence>MKYAALRFLLLAGVTMLAVAAMPAAFAQSTQPAPGLLYQNHCSPGIFDSVSDDAKTKYPIVLVTGATGTAPNFLLPGYRYWYGIPEALCRAGATVYVASLPAVDTDYVRGPILVDQIKALMAVLGVDKVNLIAHSQGGITARYAAATIAPNIASVTTIGTPHKGMGLADLLLANPASKALAVAGFTAAGLVGDAVNGSDGAVRASALLSEASRAGIAQFNAQYPSAGLSTAQCVGANDDTGVRQVVDTRTAPDGTTIQQMLYSWTGDAPIPPFSHDLVGSTLMGVLQPMVLAAQDGANDGVIGVCSARFGQVLGTYHWNHLTEINQLAGLVPPFEPNPVRVIVNHANRLKNLGM</sequence>
<evidence type="ECO:0000256" key="1">
    <source>
        <dbReference type="SAM" id="SignalP"/>
    </source>
</evidence>
<dbReference type="InterPro" id="IPR029058">
    <property type="entry name" value="AB_hydrolase_fold"/>
</dbReference>
<protein>
    <submittedName>
        <fullName evidence="3">Lipase</fullName>
    </submittedName>
</protein>
<evidence type="ECO:0000259" key="2">
    <source>
        <dbReference type="Pfam" id="PF00561"/>
    </source>
</evidence>
<feature type="signal peptide" evidence="1">
    <location>
        <begin position="1"/>
        <end position="27"/>
    </location>
</feature>
<dbReference type="Pfam" id="PF00561">
    <property type="entry name" value="Abhydrolase_1"/>
    <property type="match status" value="1"/>
</dbReference>
<gene>
    <name evidence="3" type="ORF">BLA6863_01045</name>
</gene>
<name>A0A6P2I454_BURL3</name>
<dbReference type="Gene3D" id="3.40.50.1820">
    <property type="entry name" value="alpha/beta hydrolase"/>
    <property type="match status" value="1"/>
</dbReference>
<dbReference type="SUPFAM" id="SSF53474">
    <property type="entry name" value="alpha/beta-Hydrolases"/>
    <property type="match status" value="1"/>
</dbReference>
<evidence type="ECO:0000313" key="3">
    <source>
        <dbReference type="EMBL" id="VWB25393.1"/>
    </source>
</evidence>
<dbReference type="InterPro" id="IPR000073">
    <property type="entry name" value="AB_hydrolase_1"/>
</dbReference>
<keyword evidence="1" id="KW-0732">Signal</keyword>
<feature type="chain" id="PRO_5026828194" evidence="1">
    <location>
        <begin position="28"/>
        <end position="354"/>
    </location>
</feature>
<feature type="domain" description="AB hydrolase-1" evidence="2">
    <location>
        <begin position="58"/>
        <end position="175"/>
    </location>
</feature>
<evidence type="ECO:0000313" key="4">
    <source>
        <dbReference type="Proteomes" id="UP000494170"/>
    </source>
</evidence>